<evidence type="ECO:0000256" key="10">
    <source>
        <dbReference type="ARBA" id="ARBA00023136"/>
    </source>
</evidence>
<dbReference type="PANTHER" id="PTHR13385">
    <property type="entry name" value="AUTOPHAGY PROTEIN 12"/>
    <property type="match status" value="1"/>
</dbReference>
<feature type="region of interest" description="Disordered" evidence="12">
    <location>
        <begin position="1"/>
        <end position="42"/>
    </location>
</feature>
<dbReference type="GO" id="GO:0034727">
    <property type="term" value="P:piecemeal microautophagy of the nucleus"/>
    <property type="evidence" value="ECO:0007669"/>
    <property type="project" value="TreeGrafter"/>
</dbReference>
<dbReference type="Proteomes" id="UP000639338">
    <property type="component" value="Unassembled WGS sequence"/>
</dbReference>
<dbReference type="GO" id="GO:0000421">
    <property type="term" value="C:autophagosome membrane"/>
    <property type="evidence" value="ECO:0007669"/>
    <property type="project" value="TreeGrafter"/>
</dbReference>
<evidence type="ECO:0000256" key="1">
    <source>
        <dbReference type="ARBA" id="ARBA00004184"/>
    </source>
</evidence>
<comment type="function">
    <text evidence="11">Ubiquitin-like protein involved in autophagic vesicle formation.</text>
</comment>
<keyword evidence="9 11" id="KW-0072">Autophagy</keyword>
<evidence type="ECO:0000256" key="12">
    <source>
        <dbReference type="SAM" id="MobiDB-lite"/>
    </source>
</evidence>
<dbReference type="CDD" id="cd01612">
    <property type="entry name" value="Ubl_ATG12"/>
    <property type="match status" value="1"/>
</dbReference>
<keyword evidence="7 11" id="KW-0833">Ubl conjugation pathway</keyword>
<comment type="similarity">
    <text evidence="3 11">Belongs to the ATG12 family.</text>
</comment>
<comment type="subunit">
    <text evidence="11">Forms a conjugate with ATG5.</text>
</comment>
<dbReference type="Gene3D" id="3.10.20.90">
    <property type="entry name" value="Phosphatidylinositol 3-kinase Catalytic Subunit, Chain A, domain 1"/>
    <property type="match status" value="1"/>
</dbReference>
<comment type="subcellular location">
    <subcellularLocation>
        <location evidence="2">Cytoplasm</location>
    </subcellularLocation>
    <subcellularLocation>
        <location evidence="1">Endomembrane system</location>
        <topology evidence="1">Peripheral membrane protein</topology>
    </subcellularLocation>
</comment>
<evidence type="ECO:0000256" key="3">
    <source>
        <dbReference type="ARBA" id="ARBA00007778"/>
    </source>
</evidence>
<organism evidence="13 14">
    <name type="scientific">Aphidius gifuensis</name>
    <name type="common">Parasitoid wasp</name>
    <dbReference type="NCBI Taxonomy" id="684658"/>
    <lineage>
        <taxon>Eukaryota</taxon>
        <taxon>Metazoa</taxon>
        <taxon>Ecdysozoa</taxon>
        <taxon>Arthropoda</taxon>
        <taxon>Hexapoda</taxon>
        <taxon>Insecta</taxon>
        <taxon>Pterygota</taxon>
        <taxon>Neoptera</taxon>
        <taxon>Endopterygota</taxon>
        <taxon>Hymenoptera</taxon>
        <taxon>Apocrita</taxon>
        <taxon>Ichneumonoidea</taxon>
        <taxon>Braconidae</taxon>
        <taxon>Aphidiinae</taxon>
        <taxon>Aphidius</taxon>
    </lineage>
</organism>
<dbReference type="InterPro" id="IPR007242">
    <property type="entry name" value="Atg12"/>
</dbReference>
<keyword evidence="10" id="KW-0472">Membrane</keyword>
<dbReference type="FunFam" id="3.10.20.90:FF:000117">
    <property type="entry name" value="Ubiquitin-like protein ATG12"/>
    <property type="match status" value="1"/>
</dbReference>
<dbReference type="InterPro" id="IPR029071">
    <property type="entry name" value="Ubiquitin-like_domsf"/>
</dbReference>
<evidence type="ECO:0000256" key="5">
    <source>
        <dbReference type="ARBA" id="ARBA00022490"/>
    </source>
</evidence>
<evidence type="ECO:0000256" key="9">
    <source>
        <dbReference type="ARBA" id="ARBA00023006"/>
    </source>
</evidence>
<dbReference type="GO" id="GO:0034274">
    <property type="term" value="C:Atg12-Atg5-Atg16 complex"/>
    <property type="evidence" value="ECO:0007669"/>
    <property type="project" value="TreeGrafter"/>
</dbReference>
<dbReference type="GO" id="GO:0000045">
    <property type="term" value="P:autophagosome assembly"/>
    <property type="evidence" value="ECO:0007669"/>
    <property type="project" value="InterPro"/>
</dbReference>
<evidence type="ECO:0000256" key="6">
    <source>
        <dbReference type="ARBA" id="ARBA00022499"/>
    </source>
</evidence>
<keyword evidence="14" id="KW-1185">Reference proteome</keyword>
<name>A0A834XMY3_APHGI</name>
<dbReference type="AlphaFoldDB" id="A0A834XMY3"/>
<protein>
    <recommendedName>
        <fullName evidence="4 11">Ubiquitin-like protein ATG12</fullName>
    </recommendedName>
</protein>
<keyword evidence="6 11" id="KW-1017">Isopeptide bond</keyword>
<dbReference type="GO" id="GO:0097352">
    <property type="term" value="P:autophagosome maturation"/>
    <property type="evidence" value="ECO:0007669"/>
    <property type="project" value="TreeGrafter"/>
</dbReference>
<dbReference type="GO" id="GO:0061723">
    <property type="term" value="P:glycophagy"/>
    <property type="evidence" value="ECO:0007669"/>
    <property type="project" value="TreeGrafter"/>
</dbReference>
<dbReference type="GO" id="GO:0012505">
    <property type="term" value="C:endomembrane system"/>
    <property type="evidence" value="ECO:0007669"/>
    <property type="project" value="UniProtKB-SubCell"/>
</dbReference>
<evidence type="ECO:0000256" key="11">
    <source>
        <dbReference type="RuleBase" id="RU361201"/>
    </source>
</evidence>
<dbReference type="GO" id="GO:0019776">
    <property type="term" value="F:Atg8-family ligase activity"/>
    <property type="evidence" value="ECO:0007669"/>
    <property type="project" value="TreeGrafter"/>
</dbReference>
<dbReference type="PANTHER" id="PTHR13385:SF0">
    <property type="entry name" value="UBIQUITIN-LIKE PROTEIN ATG12"/>
    <property type="match status" value="1"/>
</dbReference>
<evidence type="ECO:0000313" key="14">
    <source>
        <dbReference type="Proteomes" id="UP000639338"/>
    </source>
</evidence>
<evidence type="ECO:0000256" key="2">
    <source>
        <dbReference type="ARBA" id="ARBA00004496"/>
    </source>
</evidence>
<keyword evidence="5" id="KW-0963">Cytoplasm</keyword>
<accession>A0A834XMY3</accession>
<dbReference type="OrthoDB" id="10003551at2759"/>
<dbReference type="Pfam" id="PF04110">
    <property type="entry name" value="APG12"/>
    <property type="match status" value="1"/>
</dbReference>
<evidence type="ECO:0000256" key="4">
    <source>
        <dbReference type="ARBA" id="ARBA00015875"/>
    </source>
</evidence>
<keyword evidence="8" id="KW-0007">Acetylation</keyword>
<gene>
    <name evidence="13" type="ORF">HCN44_008007</name>
</gene>
<dbReference type="EMBL" id="JACMRX010000005">
    <property type="protein sequence ID" value="KAF7989333.1"/>
    <property type="molecule type" value="Genomic_DNA"/>
</dbReference>
<evidence type="ECO:0000256" key="8">
    <source>
        <dbReference type="ARBA" id="ARBA00022990"/>
    </source>
</evidence>
<dbReference type="GO" id="GO:0000422">
    <property type="term" value="P:autophagy of mitochondrion"/>
    <property type="evidence" value="ECO:0007669"/>
    <property type="project" value="TreeGrafter"/>
</dbReference>
<evidence type="ECO:0000313" key="13">
    <source>
        <dbReference type="EMBL" id="KAF7989333.1"/>
    </source>
</evidence>
<dbReference type="GO" id="GO:0034045">
    <property type="term" value="C:phagophore assembly site membrane"/>
    <property type="evidence" value="ECO:0007669"/>
    <property type="project" value="TreeGrafter"/>
</dbReference>
<evidence type="ECO:0000256" key="7">
    <source>
        <dbReference type="ARBA" id="ARBA00022786"/>
    </source>
</evidence>
<reference evidence="13 14" key="1">
    <citation type="submission" date="2020-08" db="EMBL/GenBank/DDBJ databases">
        <title>Aphidius gifuensis genome sequencing and assembly.</title>
        <authorList>
            <person name="Du Z."/>
        </authorList>
    </citation>
    <scope>NUCLEOTIDE SEQUENCE [LARGE SCALE GENOMIC DNA]</scope>
    <source>
        <strain evidence="13">YNYX2018</strain>
        <tissue evidence="13">Adults</tissue>
    </source>
</reference>
<comment type="caution">
    <text evidence="13">The sequence shown here is derived from an EMBL/GenBank/DDBJ whole genome shotgun (WGS) entry which is preliminary data.</text>
</comment>
<proteinExistence type="inferred from homology"/>
<dbReference type="SUPFAM" id="SSF54236">
    <property type="entry name" value="Ubiquitin-like"/>
    <property type="match status" value="1"/>
</dbReference>
<sequence>MADKEEDNVQVEVTTEEINKVPEVEVEQESQDKPSTEVNEEQQIVVKDKTKIDILLKATANAPIMKKKKWAVGHDQHIGWISEFIKKYLKLEANERLFLYINQTFAPAPDQTVKNLYDCYGSDGKLIIHYCKSQAWG</sequence>